<keyword evidence="3 4" id="KW-0378">Hydrolase</keyword>
<dbReference type="Gene3D" id="3.20.20.80">
    <property type="entry name" value="Glycosidases"/>
    <property type="match status" value="1"/>
</dbReference>
<dbReference type="PANTHER" id="PTHR11069">
    <property type="entry name" value="GLUCOSYLCERAMIDASE"/>
    <property type="match status" value="1"/>
</dbReference>
<evidence type="ECO:0000313" key="8">
    <source>
        <dbReference type="Proteomes" id="UP000305848"/>
    </source>
</evidence>
<dbReference type="Gene3D" id="2.60.40.1180">
    <property type="entry name" value="Golgi alpha-mannosidase II"/>
    <property type="match status" value="1"/>
</dbReference>
<dbReference type="GO" id="GO:0016020">
    <property type="term" value="C:membrane"/>
    <property type="evidence" value="ECO:0007669"/>
    <property type="project" value="GOC"/>
</dbReference>
<dbReference type="InterPro" id="IPR033452">
    <property type="entry name" value="GH30_C"/>
</dbReference>
<dbReference type="GO" id="GO:0004348">
    <property type="term" value="F:glucosylceramidase activity"/>
    <property type="evidence" value="ECO:0007669"/>
    <property type="project" value="InterPro"/>
</dbReference>
<evidence type="ECO:0000313" key="7">
    <source>
        <dbReference type="EMBL" id="TKK67412.1"/>
    </source>
</evidence>
<keyword evidence="2" id="KW-0732">Signal</keyword>
<dbReference type="GO" id="GO:0006680">
    <property type="term" value="P:glucosylceramide catabolic process"/>
    <property type="evidence" value="ECO:0007669"/>
    <property type="project" value="TreeGrafter"/>
</dbReference>
<dbReference type="InterPro" id="IPR033453">
    <property type="entry name" value="Glyco_hydro_30_TIM-barrel"/>
</dbReference>
<gene>
    <name evidence="7" type="ORF">FC093_14015</name>
</gene>
<evidence type="ECO:0000256" key="2">
    <source>
        <dbReference type="ARBA" id="ARBA00022729"/>
    </source>
</evidence>
<keyword evidence="8" id="KW-1185">Reference proteome</keyword>
<dbReference type="Pfam" id="PF02055">
    <property type="entry name" value="Glyco_hydro_30"/>
    <property type="match status" value="1"/>
</dbReference>
<accession>A0A4U3KYG3</accession>
<dbReference type="InterPro" id="IPR013780">
    <property type="entry name" value="Glyco_hydro_b"/>
</dbReference>
<comment type="similarity">
    <text evidence="1 4">Belongs to the glycosyl hydrolase 30 family.</text>
</comment>
<evidence type="ECO:0000256" key="1">
    <source>
        <dbReference type="ARBA" id="ARBA00005382"/>
    </source>
</evidence>
<dbReference type="InterPro" id="IPR001139">
    <property type="entry name" value="Glyco_hydro_30"/>
</dbReference>
<dbReference type="SUPFAM" id="SSF51445">
    <property type="entry name" value="(Trans)glycosidases"/>
    <property type="match status" value="1"/>
</dbReference>
<dbReference type="Proteomes" id="UP000305848">
    <property type="component" value="Unassembled WGS sequence"/>
</dbReference>
<dbReference type="Pfam" id="PF17189">
    <property type="entry name" value="Glyco_hydro_30C"/>
    <property type="match status" value="1"/>
</dbReference>
<comment type="caution">
    <text evidence="7">The sequence shown here is derived from an EMBL/GenBank/DDBJ whole genome shotgun (WGS) entry which is preliminary data.</text>
</comment>
<name>A0A4U3KYG3_9BACT</name>
<dbReference type="InterPro" id="IPR017853">
    <property type="entry name" value="GH"/>
</dbReference>
<organism evidence="7 8">
    <name type="scientific">Ilyomonas limi</name>
    <dbReference type="NCBI Taxonomy" id="2575867"/>
    <lineage>
        <taxon>Bacteria</taxon>
        <taxon>Pseudomonadati</taxon>
        <taxon>Bacteroidota</taxon>
        <taxon>Chitinophagia</taxon>
        <taxon>Chitinophagales</taxon>
        <taxon>Chitinophagaceae</taxon>
        <taxon>Ilyomonas</taxon>
    </lineage>
</organism>
<evidence type="ECO:0000256" key="4">
    <source>
        <dbReference type="RuleBase" id="RU361188"/>
    </source>
</evidence>
<dbReference type="AlphaFoldDB" id="A0A4U3KYG3"/>
<feature type="domain" description="Glycosyl hydrolase family 30 TIM-barrel" evidence="5">
    <location>
        <begin position="73"/>
        <end position="403"/>
    </location>
</feature>
<evidence type="ECO:0000259" key="6">
    <source>
        <dbReference type="Pfam" id="PF17189"/>
    </source>
</evidence>
<reference evidence="7 8" key="1">
    <citation type="submission" date="2019-05" db="EMBL/GenBank/DDBJ databases">
        <title>Panacibacter sp. strain 17mud1-8 Genome sequencing and assembly.</title>
        <authorList>
            <person name="Chhetri G."/>
        </authorList>
    </citation>
    <scope>NUCLEOTIDE SEQUENCE [LARGE SCALE GENOMIC DNA]</scope>
    <source>
        <strain evidence="7 8">17mud1-8</strain>
    </source>
</reference>
<dbReference type="OrthoDB" id="9806701at2"/>
<dbReference type="PANTHER" id="PTHR11069:SF23">
    <property type="entry name" value="LYSOSOMAL ACID GLUCOSYLCERAMIDASE"/>
    <property type="match status" value="1"/>
</dbReference>
<feature type="domain" description="Glycosyl hydrolase family 30 beta sandwich" evidence="6">
    <location>
        <begin position="406"/>
        <end position="465"/>
    </location>
</feature>
<sequence length="467" mass="51742">MLFTRTSIFIVLLLCCTSYYSYSQNKEVQIFTTSNDKQALFTQSTGTFAPEQWHGAEERRVIGIDAATQYQMIDGFGFALTGGSAQHLVRMSSAARHAVLQELFGVGKNDIGFSYLRVSIGASDLNDHVFTYDDMPDGQTDTALTHFDLKEDKQDVIPVLKEILAINPTIKILGSPWTAPAWMKTNNNVKGGSLKKEYYGVYARYFVKYIQSMKAQGITIDAVTLQNEPLNPKNTPSMVMQADEQRDFIKNDVGPLFRQKGIKTKIILYDHNCDVPEYAIAILNDKDAAQYVDGSGFHLYGGEIESMSAVHNTHPDKHLYFTEQMVIDLKEFDIVSPVSRLIIGATRNWSRNVLLWNLAADKNNEPHTDNGGCPFCQGAITIDGDSVGRNVAYYTVAHASKFIRPGSVRIASNSYDQLPNAAFKTPEGKIVLIVANTTADAQTFNVVLQGKTFTATLTGNAVATYVF</sequence>
<proteinExistence type="inferred from homology"/>
<keyword evidence="4" id="KW-0326">Glycosidase</keyword>
<evidence type="ECO:0000259" key="5">
    <source>
        <dbReference type="Pfam" id="PF02055"/>
    </source>
</evidence>
<dbReference type="PRINTS" id="PR00843">
    <property type="entry name" value="GLHYDRLASE30"/>
</dbReference>
<evidence type="ECO:0000256" key="3">
    <source>
        <dbReference type="ARBA" id="ARBA00022801"/>
    </source>
</evidence>
<dbReference type="EMBL" id="SZQL01000011">
    <property type="protein sequence ID" value="TKK67412.1"/>
    <property type="molecule type" value="Genomic_DNA"/>
</dbReference>
<dbReference type="RefSeq" id="WP_137262428.1">
    <property type="nucleotide sequence ID" value="NZ_SZQL01000011.1"/>
</dbReference>
<protein>
    <submittedName>
        <fullName evidence="7">Glucosylceramidase</fullName>
    </submittedName>
</protein>